<dbReference type="PIRSF" id="PIRSF018494">
    <property type="entry name" value="PBSX_VPQ"/>
    <property type="match status" value="1"/>
</dbReference>
<proteinExistence type="inferred from homology"/>
<evidence type="ECO:0000313" key="2">
    <source>
        <dbReference type="EMBL" id="GGZ32131.1"/>
    </source>
</evidence>
<reference evidence="2" key="1">
    <citation type="journal article" date="2014" name="Int. J. Syst. Evol. Microbiol.">
        <title>Complete genome sequence of Corynebacterium casei LMG S-19264T (=DSM 44701T), isolated from a smear-ripened cheese.</title>
        <authorList>
            <consortium name="US DOE Joint Genome Institute (JGI-PGF)"/>
            <person name="Walter F."/>
            <person name="Albersmeier A."/>
            <person name="Kalinowski J."/>
            <person name="Ruckert C."/>
        </authorList>
    </citation>
    <scope>NUCLEOTIDE SEQUENCE</scope>
    <source>
        <strain evidence="2">KCTC 32296</strain>
    </source>
</reference>
<accession>A0A918Q3C4</accession>
<organism evidence="2 3">
    <name type="scientific">Asticcacaulis endophyticus</name>
    <dbReference type="NCBI Taxonomy" id="1395890"/>
    <lineage>
        <taxon>Bacteria</taxon>
        <taxon>Pseudomonadati</taxon>
        <taxon>Pseudomonadota</taxon>
        <taxon>Alphaproteobacteria</taxon>
        <taxon>Caulobacterales</taxon>
        <taxon>Caulobacteraceae</taxon>
        <taxon>Asticcacaulis</taxon>
    </lineage>
</organism>
<evidence type="ECO:0000313" key="3">
    <source>
        <dbReference type="Proteomes" id="UP000662572"/>
    </source>
</evidence>
<protein>
    <submittedName>
        <fullName evidence="2">Capsid portal protein</fullName>
    </submittedName>
</protein>
<evidence type="ECO:0000256" key="1">
    <source>
        <dbReference type="ARBA" id="ARBA00006799"/>
    </source>
</evidence>
<dbReference type="Pfam" id="PF04860">
    <property type="entry name" value="Phage_portal"/>
    <property type="match status" value="1"/>
</dbReference>
<comment type="similarity">
    <text evidence="1">Belongs to the phage portal family. PBSX subfamily.</text>
</comment>
<reference evidence="2" key="2">
    <citation type="submission" date="2020-09" db="EMBL/GenBank/DDBJ databases">
        <authorList>
            <person name="Sun Q."/>
            <person name="Kim S."/>
        </authorList>
    </citation>
    <scope>NUCLEOTIDE SEQUENCE</scope>
    <source>
        <strain evidence="2">KCTC 32296</strain>
    </source>
</reference>
<keyword evidence="3" id="KW-1185">Reference proteome</keyword>
<dbReference type="InterPro" id="IPR006944">
    <property type="entry name" value="Phage/GTA_portal"/>
</dbReference>
<dbReference type="NCBIfam" id="TIGR01540">
    <property type="entry name" value="portal_PBSX"/>
    <property type="match status" value="1"/>
</dbReference>
<comment type="caution">
    <text evidence="2">The sequence shown here is derived from an EMBL/GenBank/DDBJ whole genome shotgun (WGS) entry which is preliminary data.</text>
</comment>
<dbReference type="RefSeq" id="WP_189486117.1">
    <property type="nucleotide sequence ID" value="NZ_BMZB01000002.1"/>
</dbReference>
<dbReference type="InterPro" id="IPR030935">
    <property type="entry name" value="PBSX_Proteobac"/>
</dbReference>
<dbReference type="EMBL" id="BMZB01000002">
    <property type="protein sequence ID" value="GGZ32131.1"/>
    <property type="molecule type" value="Genomic_DNA"/>
</dbReference>
<gene>
    <name evidence="2" type="ORF">GCM10011273_17750</name>
</gene>
<dbReference type="AlphaFoldDB" id="A0A918Q3C4"/>
<sequence length="341" mass="38251">MTNAAPATKTPAKRSKGKVEAFTFGDAESVLDRRELLEHIECWRNGKWYEPPISLKSLARVMNAGSHHRSAIVLKKNLLAESFIPTSLLSRADFEQLALDYLAVANCYVERVDNMIGRPMALKRSMAMYTRRGVEPDQFYYVNNRFQAHEFANGSILQIMEYDLSQEIYGLPEYLGALQSLLLNEAATLFRRRYYLNGAHAGFVFYLSESTLAVKDVDAIREQIRKAKGVGNFKNLFLHVPNGKKDGVQIVPMSEAAAKDEFLGIKNTTRDDVLAAHRVPPQLLGIVPANSGGFGDIGKARDVFFENEIKPLQSKFLQINDWLGVEAVRFKEFQAVGVGLD</sequence>
<dbReference type="InterPro" id="IPR006430">
    <property type="entry name" value="Phage_portal_PBSX"/>
</dbReference>
<dbReference type="Proteomes" id="UP000662572">
    <property type="component" value="Unassembled WGS sequence"/>
</dbReference>
<name>A0A918Q3C4_9CAUL</name>